<dbReference type="Pfam" id="PF02535">
    <property type="entry name" value="Zip"/>
    <property type="match status" value="1"/>
</dbReference>
<evidence type="ECO:0000256" key="4">
    <source>
        <dbReference type="ARBA" id="ARBA00023136"/>
    </source>
</evidence>
<reference evidence="6 7" key="1">
    <citation type="submission" date="2022-12" db="EMBL/GenBank/DDBJ databases">
        <title>Dasania phycosphaerae sp. nov., isolated from particulate material of the south coast of Korea.</title>
        <authorList>
            <person name="Jiang Y."/>
        </authorList>
    </citation>
    <scope>NUCLEOTIDE SEQUENCE [LARGE SCALE GENOMIC DNA]</scope>
    <source>
        <strain evidence="6 7">GY-19</strain>
    </source>
</reference>
<feature type="transmembrane region" description="Helical" evidence="5">
    <location>
        <begin position="40"/>
        <end position="59"/>
    </location>
</feature>
<name>A0A9J6RKB5_9GAMM</name>
<keyword evidence="4 5" id="KW-0472">Membrane</keyword>
<gene>
    <name evidence="6" type="ORF">O0V09_04420</name>
</gene>
<dbReference type="GO" id="GO:0046873">
    <property type="term" value="F:metal ion transmembrane transporter activity"/>
    <property type="evidence" value="ECO:0007669"/>
    <property type="project" value="InterPro"/>
</dbReference>
<feature type="transmembrane region" description="Helical" evidence="5">
    <location>
        <begin position="157"/>
        <end position="179"/>
    </location>
</feature>
<evidence type="ECO:0000256" key="2">
    <source>
        <dbReference type="ARBA" id="ARBA00022692"/>
    </source>
</evidence>
<feature type="transmembrane region" description="Helical" evidence="5">
    <location>
        <begin position="214"/>
        <end position="234"/>
    </location>
</feature>
<protein>
    <submittedName>
        <fullName evidence="6">ZIP family metal transporter</fullName>
    </submittedName>
</protein>
<evidence type="ECO:0000256" key="1">
    <source>
        <dbReference type="ARBA" id="ARBA00004141"/>
    </source>
</evidence>
<keyword evidence="3 5" id="KW-1133">Transmembrane helix</keyword>
<sequence>MTVITIVALCLGAGLAMAAGAVLARIECIKPRWLEQEFRHGLLAFGGGALLSAVALVLVPESLPHLSTSAVTFFFVLGGLAFMLLDRWLAKHNTPAGQLAAMLSDFVPESMALGAAFTVNSASGFLIAALIALQNLPEGFNAFRELNSHTKLNPKRIILYFALMALLGPVAGLIGFYWLTQQPEILAAIMLLASGGILYSVFQDIAPQVPLKKHWAPPMGAVLGFMFGMLGYMLSHH</sequence>
<evidence type="ECO:0000256" key="5">
    <source>
        <dbReference type="SAM" id="Phobius"/>
    </source>
</evidence>
<comment type="subcellular location">
    <subcellularLocation>
        <location evidence="1">Membrane</location>
        <topology evidence="1">Multi-pass membrane protein</topology>
    </subcellularLocation>
</comment>
<dbReference type="InterPro" id="IPR003689">
    <property type="entry name" value="ZIP"/>
</dbReference>
<organism evidence="6 7">
    <name type="scientific">Dasania phycosphaerae</name>
    <dbReference type="NCBI Taxonomy" id="2950436"/>
    <lineage>
        <taxon>Bacteria</taxon>
        <taxon>Pseudomonadati</taxon>
        <taxon>Pseudomonadota</taxon>
        <taxon>Gammaproteobacteria</taxon>
        <taxon>Cellvibrionales</taxon>
        <taxon>Spongiibacteraceae</taxon>
        <taxon>Dasania</taxon>
    </lineage>
</organism>
<feature type="transmembrane region" description="Helical" evidence="5">
    <location>
        <begin position="185"/>
        <end position="202"/>
    </location>
</feature>
<accession>A0A9J6RKB5</accession>
<comment type="caution">
    <text evidence="6">The sequence shown here is derived from an EMBL/GenBank/DDBJ whole genome shotgun (WGS) entry which is preliminary data.</text>
</comment>
<keyword evidence="2 5" id="KW-0812">Transmembrane</keyword>
<keyword evidence="7" id="KW-1185">Reference proteome</keyword>
<dbReference type="GO" id="GO:0016020">
    <property type="term" value="C:membrane"/>
    <property type="evidence" value="ECO:0007669"/>
    <property type="project" value="UniProtKB-SubCell"/>
</dbReference>
<dbReference type="AlphaFoldDB" id="A0A9J6RKB5"/>
<feature type="transmembrane region" description="Helical" evidence="5">
    <location>
        <begin position="71"/>
        <end position="90"/>
    </location>
</feature>
<evidence type="ECO:0000313" key="6">
    <source>
        <dbReference type="EMBL" id="MCZ0864429.1"/>
    </source>
</evidence>
<feature type="transmembrane region" description="Helical" evidence="5">
    <location>
        <begin position="110"/>
        <end position="136"/>
    </location>
</feature>
<evidence type="ECO:0000313" key="7">
    <source>
        <dbReference type="Proteomes" id="UP001069090"/>
    </source>
</evidence>
<evidence type="ECO:0000256" key="3">
    <source>
        <dbReference type="ARBA" id="ARBA00022989"/>
    </source>
</evidence>
<dbReference type="Proteomes" id="UP001069090">
    <property type="component" value="Unassembled WGS sequence"/>
</dbReference>
<proteinExistence type="predicted"/>
<dbReference type="RefSeq" id="WP_258330585.1">
    <property type="nucleotide sequence ID" value="NZ_JAPTGG010000003.1"/>
</dbReference>
<dbReference type="EMBL" id="JAPTGG010000003">
    <property type="protein sequence ID" value="MCZ0864429.1"/>
    <property type="molecule type" value="Genomic_DNA"/>
</dbReference>